<evidence type="ECO:0000256" key="7">
    <source>
        <dbReference type="ARBA" id="ARBA00022456"/>
    </source>
</evidence>
<comment type="subcellular location">
    <subcellularLocation>
        <location evidence="2">Mitochondrion</location>
    </subcellularLocation>
</comment>
<dbReference type="WBParaSite" id="sdigi.contig1.g68.t1">
    <property type="protein sequence ID" value="sdigi.contig1.g68.t1"/>
    <property type="gene ID" value="sdigi.contig1.g68"/>
</dbReference>
<proteinExistence type="inferred from homology"/>
<dbReference type="EC" id="3.1.2.4" evidence="5"/>
<evidence type="ECO:0000256" key="1">
    <source>
        <dbReference type="ARBA" id="ARBA00001709"/>
    </source>
</evidence>
<comment type="pathway">
    <text evidence="3">Amino-acid degradation; L-valine degradation.</text>
</comment>
<evidence type="ECO:0000256" key="4">
    <source>
        <dbReference type="ARBA" id="ARBA00005254"/>
    </source>
</evidence>
<sequence>MVLQNSLQQRFPFNTIKKLLSVGVDKEILADNINGKLIVTLNRPRALNALNLNMVRKLYPMLKRFNNNPNVPFILIKGAGGKAFCAGGDVIAVSRSARANDPSNTIYKDFFREEYAMNHLIGVLKIPYIAIMDGITMGGGCGLCLHGKYRIATERTILSMPETAIGLFPDVGGTFFLSRLPYSLGQFMALTGYRVTGADAYHIGLATHFVPSEKLKDLEEELLSLDNKLFSAGKIDSILYKYHTKEGELPKFSLEERLAQIDYIFSSKTVESIFKKLRNEDDFGKKQFGILLKKSPISLKVTLRQLQIGLKMRFPEVFAMEYRLSQHFMKNHDFHEGCRAILIDKDQKPKWKPSSIEEVTDEMTDEYFAPLPEDEELVISESKPQNW</sequence>
<evidence type="ECO:0000256" key="5">
    <source>
        <dbReference type="ARBA" id="ARBA00011915"/>
    </source>
</evidence>
<keyword evidence="8" id="KW-0378">Hydrolase</keyword>
<evidence type="ECO:0000256" key="10">
    <source>
        <dbReference type="ARBA" id="ARBA00024871"/>
    </source>
</evidence>
<reference evidence="14" key="1">
    <citation type="submission" date="2022-11" db="UniProtKB">
        <authorList>
            <consortium name="WormBaseParasite"/>
        </authorList>
    </citation>
    <scope>IDENTIFICATION</scope>
</reference>
<evidence type="ECO:0000259" key="12">
    <source>
        <dbReference type="Pfam" id="PF16113"/>
    </source>
</evidence>
<evidence type="ECO:0000256" key="11">
    <source>
        <dbReference type="ARBA" id="ARBA00031181"/>
    </source>
</evidence>
<evidence type="ECO:0000256" key="9">
    <source>
        <dbReference type="ARBA" id="ARBA00023128"/>
    </source>
</evidence>
<dbReference type="GO" id="GO:0003860">
    <property type="term" value="F:3-hydroxyisobutyryl-CoA hydrolase activity"/>
    <property type="evidence" value="ECO:0007669"/>
    <property type="project" value="UniProtKB-EC"/>
</dbReference>
<dbReference type="CDD" id="cd06558">
    <property type="entry name" value="crotonase-like"/>
    <property type="match status" value="1"/>
</dbReference>
<evidence type="ECO:0000313" key="14">
    <source>
        <dbReference type="WBParaSite" id="sdigi.contig1.g68.t1"/>
    </source>
</evidence>
<name>A0A915PHI7_9BILA</name>
<keyword evidence="13" id="KW-1185">Reference proteome</keyword>
<dbReference type="FunFam" id="3.90.226.10:FF:000026">
    <property type="entry name" value="3-hydroxyisobutyryl-CoA hydrolase, mitochondrial"/>
    <property type="match status" value="1"/>
</dbReference>
<evidence type="ECO:0000256" key="3">
    <source>
        <dbReference type="ARBA" id="ARBA00005109"/>
    </source>
</evidence>
<keyword evidence="7" id="KW-0101">Branched-chain amino acid catabolism</keyword>
<evidence type="ECO:0000256" key="8">
    <source>
        <dbReference type="ARBA" id="ARBA00022801"/>
    </source>
</evidence>
<organism evidence="13 14">
    <name type="scientific">Setaria digitata</name>
    <dbReference type="NCBI Taxonomy" id="48799"/>
    <lineage>
        <taxon>Eukaryota</taxon>
        <taxon>Metazoa</taxon>
        <taxon>Ecdysozoa</taxon>
        <taxon>Nematoda</taxon>
        <taxon>Chromadorea</taxon>
        <taxon>Rhabditida</taxon>
        <taxon>Spirurina</taxon>
        <taxon>Spiruromorpha</taxon>
        <taxon>Filarioidea</taxon>
        <taxon>Setariidae</taxon>
        <taxon>Setaria</taxon>
    </lineage>
</organism>
<comment type="catalytic activity">
    <reaction evidence="1">
        <text>3-hydroxy-2-methylpropanoyl-CoA + H2O = 3-hydroxy-2-methylpropanoate + CoA + H(+)</text>
        <dbReference type="Rhea" id="RHEA:20888"/>
        <dbReference type="ChEBI" id="CHEBI:11805"/>
        <dbReference type="ChEBI" id="CHEBI:15377"/>
        <dbReference type="ChEBI" id="CHEBI:15378"/>
        <dbReference type="ChEBI" id="CHEBI:57287"/>
        <dbReference type="ChEBI" id="CHEBI:57340"/>
        <dbReference type="EC" id="3.1.2.4"/>
    </reaction>
</comment>
<dbReference type="Proteomes" id="UP000887581">
    <property type="component" value="Unplaced"/>
</dbReference>
<keyword evidence="9" id="KW-0496">Mitochondrion</keyword>
<comment type="similarity">
    <text evidence="4">Belongs to the enoyl-CoA hydratase/isomerase family.</text>
</comment>
<dbReference type="InterPro" id="IPR032259">
    <property type="entry name" value="HIBYL-CoA-H"/>
</dbReference>
<dbReference type="SUPFAM" id="SSF52096">
    <property type="entry name" value="ClpP/crotonase"/>
    <property type="match status" value="1"/>
</dbReference>
<dbReference type="NCBIfam" id="NF004127">
    <property type="entry name" value="PRK05617.1"/>
    <property type="match status" value="1"/>
</dbReference>
<dbReference type="GO" id="GO:0006574">
    <property type="term" value="P:L-valine catabolic process"/>
    <property type="evidence" value="ECO:0007669"/>
    <property type="project" value="TreeGrafter"/>
</dbReference>
<accession>A0A915PHI7</accession>
<dbReference type="Pfam" id="PF16113">
    <property type="entry name" value="ECH_2"/>
    <property type="match status" value="1"/>
</dbReference>
<dbReference type="PANTHER" id="PTHR43176:SF3">
    <property type="entry name" value="3-HYDROXYISOBUTYRYL-COA HYDROLASE, MITOCHONDRIAL"/>
    <property type="match status" value="1"/>
</dbReference>
<dbReference type="InterPro" id="IPR029045">
    <property type="entry name" value="ClpP/crotonase-like_dom_sf"/>
</dbReference>
<dbReference type="InterPro" id="IPR045004">
    <property type="entry name" value="ECH_dom"/>
</dbReference>
<comment type="function">
    <text evidence="10">Hydrolyzes 3-hydroxyisobutyryl-CoA (HIBYL-CoA), a saline catabolite. Has high activity toward isobutyryl-CoA. Could be an isobutyryl-CoA dehydrogenase that functions in valine catabolism. Also hydrolyzes 3-hydroxypropanoyl-CoA.</text>
</comment>
<evidence type="ECO:0000256" key="6">
    <source>
        <dbReference type="ARBA" id="ARBA00016714"/>
    </source>
</evidence>
<dbReference type="AlphaFoldDB" id="A0A915PHI7"/>
<feature type="domain" description="Enoyl-CoA hydratase/isomerase" evidence="12">
    <location>
        <begin position="38"/>
        <end position="368"/>
    </location>
</feature>
<evidence type="ECO:0000313" key="13">
    <source>
        <dbReference type="Proteomes" id="UP000887581"/>
    </source>
</evidence>
<dbReference type="PANTHER" id="PTHR43176">
    <property type="entry name" value="3-HYDROXYISOBUTYRYL-COA HYDROLASE-RELATED"/>
    <property type="match status" value="1"/>
</dbReference>
<dbReference type="GO" id="GO:0005739">
    <property type="term" value="C:mitochondrion"/>
    <property type="evidence" value="ECO:0007669"/>
    <property type="project" value="UniProtKB-SubCell"/>
</dbReference>
<dbReference type="Gene3D" id="3.90.226.10">
    <property type="entry name" value="2-enoyl-CoA Hydratase, Chain A, domain 1"/>
    <property type="match status" value="1"/>
</dbReference>
<evidence type="ECO:0000256" key="2">
    <source>
        <dbReference type="ARBA" id="ARBA00004173"/>
    </source>
</evidence>
<protein>
    <recommendedName>
        <fullName evidence="6">3-hydroxyisobutyryl-CoA hydrolase, mitochondrial</fullName>
        <ecNumber evidence="5">3.1.2.4</ecNumber>
    </recommendedName>
    <alternativeName>
        <fullName evidence="11">3-hydroxyisobutyryl-coenzyme A hydrolase</fullName>
    </alternativeName>
</protein>